<dbReference type="AlphaFoldDB" id="A0A4Q8AGN2"/>
<dbReference type="EMBL" id="SHLA01000001">
    <property type="protein sequence ID" value="RZU63540.1"/>
    <property type="molecule type" value="Genomic_DNA"/>
</dbReference>
<keyword evidence="2" id="KW-0808">Transferase</keyword>
<name>A0A4Q8AGN2_9MICC</name>
<gene>
    <name evidence="2" type="ORF">EV380_3161</name>
</gene>
<organism evidence="2 3">
    <name type="scientific">Zhihengliuella halotolerans</name>
    <dbReference type="NCBI Taxonomy" id="370736"/>
    <lineage>
        <taxon>Bacteria</taxon>
        <taxon>Bacillati</taxon>
        <taxon>Actinomycetota</taxon>
        <taxon>Actinomycetes</taxon>
        <taxon>Micrococcales</taxon>
        <taxon>Micrococcaceae</taxon>
        <taxon>Zhihengliuella</taxon>
    </lineage>
</organism>
<evidence type="ECO:0000313" key="2">
    <source>
        <dbReference type="EMBL" id="RZU63540.1"/>
    </source>
</evidence>
<accession>A0A4Q8AGN2</accession>
<reference evidence="2 3" key="1">
    <citation type="submission" date="2019-02" db="EMBL/GenBank/DDBJ databases">
        <title>Sequencing the genomes of 1000 actinobacteria strains.</title>
        <authorList>
            <person name="Klenk H.-P."/>
        </authorList>
    </citation>
    <scope>NUCLEOTIDE SEQUENCE [LARGE SCALE GENOMIC DNA]</scope>
    <source>
        <strain evidence="2 3">DSM 17364</strain>
    </source>
</reference>
<protein>
    <submittedName>
        <fullName evidence="2">Pantothenate kinase</fullName>
    </submittedName>
</protein>
<dbReference type="SUPFAM" id="SSF52540">
    <property type="entry name" value="P-loop containing nucleoside triphosphate hydrolases"/>
    <property type="match status" value="1"/>
</dbReference>
<comment type="caution">
    <text evidence="2">The sequence shown here is derived from an EMBL/GenBank/DDBJ whole genome shotgun (WGS) entry which is preliminary data.</text>
</comment>
<keyword evidence="2" id="KW-0418">Kinase</keyword>
<dbReference type="Pfam" id="PF00485">
    <property type="entry name" value="PRK"/>
    <property type="match status" value="1"/>
</dbReference>
<sequence>MRVRPPSTASQPAPTAAIAAAVRRAEDLLRVSEGRAILGIAGAPGAGKSTFAELLAERLGPAAAVVPMDGFHLSDRVLRAHGALGRKGAIDTFDADGYVALLERLARDADRPVFAPRFERDLEEPIAAGIEVPPAARLIITEGNYLLADADPWPRLRGLCDEIWFVDLPAQKRIERLIARHERFGKTPDAARAWVTDTDEANARLIEQTRDRADRVIDWD</sequence>
<dbReference type="NCBIfam" id="NF006743">
    <property type="entry name" value="PRK09270.1-2"/>
    <property type="match status" value="1"/>
</dbReference>
<evidence type="ECO:0000313" key="3">
    <source>
        <dbReference type="Proteomes" id="UP000292685"/>
    </source>
</evidence>
<dbReference type="InterPro" id="IPR027417">
    <property type="entry name" value="P-loop_NTPase"/>
</dbReference>
<dbReference type="GO" id="GO:0016301">
    <property type="term" value="F:kinase activity"/>
    <property type="evidence" value="ECO:0007669"/>
    <property type="project" value="UniProtKB-KW"/>
</dbReference>
<dbReference type="RefSeq" id="WP_130451891.1">
    <property type="nucleotide sequence ID" value="NZ_SHLA01000001.1"/>
</dbReference>
<dbReference type="GO" id="GO:0005524">
    <property type="term" value="F:ATP binding"/>
    <property type="evidence" value="ECO:0007669"/>
    <property type="project" value="InterPro"/>
</dbReference>
<dbReference type="PANTHER" id="PTHR10285">
    <property type="entry name" value="URIDINE KINASE"/>
    <property type="match status" value="1"/>
</dbReference>
<keyword evidence="3" id="KW-1185">Reference proteome</keyword>
<dbReference type="Gene3D" id="3.40.50.300">
    <property type="entry name" value="P-loop containing nucleotide triphosphate hydrolases"/>
    <property type="match status" value="1"/>
</dbReference>
<proteinExistence type="predicted"/>
<dbReference type="OrthoDB" id="3192509at2"/>
<dbReference type="InterPro" id="IPR006083">
    <property type="entry name" value="PRK/URK"/>
</dbReference>
<evidence type="ECO:0000259" key="1">
    <source>
        <dbReference type="Pfam" id="PF00485"/>
    </source>
</evidence>
<dbReference type="Proteomes" id="UP000292685">
    <property type="component" value="Unassembled WGS sequence"/>
</dbReference>
<feature type="domain" description="Phosphoribulokinase/uridine kinase" evidence="1">
    <location>
        <begin position="37"/>
        <end position="217"/>
    </location>
</feature>